<keyword evidence="2" id="KW-0238">DNA-binding</keyword>
<reference evidence="5 6" key="1">
    <citation type="submission" date="2016-09" db="EMBL/GenBank/DDBJ databases">
        <title>Genome-resolved meta-omics ties microbial dynamics to process performance in biotechnology for thiocyanate degradation.</title>
        <authorList>
            <person name="Kantor R.S."/>
            <person name="Huddy R.J."/>
            <person name="Iyer R."/>
            <person name="Thomas B.C."/>
            <person name="Brown C.T."/>
            <person name="Anantharaman K."/>
            <person name="Tringe S."/>
            <person name="Hettich R.L."/>
            <person name="Harrison S.T."/>
            <person name="Banfield J.F."/>
        </authorList>
    </citation>
    <scope>NUCLEOTIDE SEQUENCE [LARGE SCALE GENOMIC DNA]</scope>
    <source>
        <strain evidence="5">59-99</strain>
    </source>
</reference>
<evidence type="ECO:0000256" key="1">
    <source>
        <dbReference type="ARBA" id="ARBA00023015"/>
    </source>
</evidence>
<keyword evidence="1" id="KW-0805">Transcription regulation</keyword>
<dbReference type="SMART" id="SM00421">
    <property type="entry name" value="HTH_LUXR"/>
    <property type="match status" value="1"/>
</dbReference>
<evidence type="ECO:0000259" key="4">
    <source>
        <dbReference type="SMART" id="SM00421"/>
    </source>
</evidence>
<evidence type="ECO:0000256" key="2">
    <source>
        <dbReference type="ARBA" id="ARBA00023125"/>
    </source>
</evidence>
<dbReference type="Proteomes" id="UP000184233">
    <property type="component" value="Unassembled WGS sequence"/>
</dbReference>
<dbReference type="InterPro" id="IPR000792">
    <property type="entry name" value="Tscrpt_reg_LuxR_C"/>
</dbReference>
<dbReference type="PANTHER" id="PTHR44688">
    <property type="entry name" value="DNA-BINDING TRANSCRIPTIONAL ACTIVATOR DEVR_DOSR"/>
    <property type="match status" value="1"/>
</dbReference>
<dbReference type="GO" id="GO:0006355">
    <property type="term" value="P:regulation of DNA-templated transcription"/>
    <property type="evidence" value="ECO:0007669"/>
    <property type="project" value="InterPro"/>
</dbReference>
<proteinExistence type="predicted"/>
<dbReference type="EMBL" id="MKVH01000024">
    <property type="protein sequence ID" value="OJX56619.1"/>
    <property type="molecule type" value="Genomic_DNA"/>
</dbReference>
<protein>
    <recommendedName>
        <fullName evidence="4">HTH luxR-type domain-containing protein</fullName>
    </recommendedName>
</protein>
<organism evidence="5 6">
    <name type="scientific">Candidatus Kapaibacterium thiocyanatum</name>
    <dbReference type="NCBI Taxonomy" id="1895771"/>
    <lineage>
        <taxon>Bacteria</taxon>
        <taxon>Pseudomonadati</taxon>
        <taxon>Candidatus Kapaibacteriota</taxon>
        <taxon>Candidatus Kapaibacteriia</taxon>
        <taxon>Candidatus Kapaibacteriales</taxon>
        <taxon>Candidatus Kapaibacteriaceae</taxon>
        <taxon>Candidatus Kapaibacterium</taxon>
    </lineage>
</organism>
<accession>A0A1M3KWK1</accession>
<dbReference type="SUPFAM" id="SSF46894">
    <property type="entry name" value="C-terminal effector domain of the bipartite response regulators"/>
    <property type="match status" value="1"/>
</dbReference>
<evidence type="ECO:0000313" key="6">
    <source>
        <dbReference type="Proteomes" id="UP000184233"/>
    </source>
</evidence>
<sequence length="151" mass="17356">MIGALGPSDDRLVLVLHLQRKRAFLHDLATRMDELRSADDDTLRRTMLSLTKEIKGQLRTFDRLTQIERAIATLTSSFCKQLKAAYPVLTSTELHVCAYLRTGLSARQSAELMFVTPRAVEKHRQSIRRKLGMDDRTDLPLWLRDFAERTS</sequence>
<dbReference type="PANTHER" id="PTHR44688:SF16">
    <property type="entry name" value="DNA-BINDING TRANSCRIPTIONAL ACTIVATOR DEVR_DOSR"/>
    <property type="match status" value="1"/>
</dbReference>
<comment type="caution">
    <text evidence="5">The sequence shown here is derived from an EMBL/GenBank/DDBJ whole genome shotgun (WGS) entry which is preliminary data.</text>
</comment>
<evidence type="ECO:0000256" key="3">
    <source>
        <dbReference type="ARBA" id="ARBA00023163"/>
    </source>
</evidence>
<dbReference type="STRING" id="1895771.BGO89_08685"/>
<keyword evidence="3" id="KW-0804">Transcription</keyword>
<dbReference type="InterPro" id="IPR016032">
    <property type="entry name" value="Sig_transdc_resp-reg_C-effctor"/>
</dbReference>
<dbReference type="AlphaFoldDB" id="A0A1M3KWK1"/>
<dbReference type="Pfam" id="PF00196">
    <property type="entry name" value="GerE"/>
    <property type="match status" value="1"/>
</dbReference>
<name>A0A1M3KWK1_9BACT</name>
<dbReference type="GO" id="GO:0003677">
    <property type="term" value="F:DNA binding"/>
    <property type="evidence" value="ECO:0007669"/>
    <property type="project" value="UniProtKB-KW"/>
</dbReference>
<dbReference type="Gene3D" id="1.10.10.10">
    <property type="entry name" value="Winged helix-like DNA-binding domain superfamily/Winged helix DNA-binding domain"/>
    <property type="match status" value="1"/>
</dbReference>
<dbReference type="InterPro" id="IPR036388">
    <property type="entry name" value="WH-like_DNA-bd_sf"/>
</dbReference>
<gene>
    <name evidence="5" type="ORF">BGO89_08685</name>
</gene>
<evidence type="ECO:0000313" key="5">
    <source>
        <dbReference type="EMBL" id="OJX56619.1"/>
    </source>
</evidence>
<feature type="domain" description="HTH luxR-type" evidence="4">
    <location>
        <begin position="86"/>
        <end position="143"/>
    </location>
</feature>